<feature type="transmembrane region" description="Helical" evidence="1">
    <location>
        <begin position="12"/>
        <end position="32"/>
    </location>
</feature>
<evidence type="ECO:0000313" key="2">
    <source>
        <dbReference type="EMBL" id="PXX34908.1"/>
    </source>
</evidence>
<evidence type="ECO:0000256" key="1">
    <source>
        <dbReference type="SAM" id="Phobius"/>
    </source>
</evidence>
<feature type="transmembrane region" description="Helical" evidence="1">
    <location>
        <begin position="38"/>
        <end position="58"/>
    </location>
</feature>
<comment type="caution">
    <text evidence="2">The sequence shown here is derived from an EMBL/GenBank/DDBJ whole genome shotgun (WGS) entry which is preliminary data.</text>
</comment>
<keyword evidence="1" id="KW-0472">Membrane</keyword>
<reference evidence="2 3" key="1">
    <citation type="submission" date="2018-05" db="EMBL/GenBank/DDBJ databases">
        <title>Genomic Encyclopedia of Type Strains, Phase IV (KMG-IV): sequencing the most valuable type-strain genomes for metagenomic binning, comparative biology and taxonomic classification.</title>
        <authorList>
            <person name="Goeker M."/>
        </authorList>
    </citation>
    <scope>NUCLEOTIDE SEQUENCE [LARGE SCALE GENOMIC DNA]</scope>
    <source>
        <strain evidence="2 3">DSM 19792</strain>
    </source>
</reference>
<sequence>MSTPLKNPQLHLVSGICFMLASIIFLALAFQSVESQQVAKFIAGGLFGLNAVLQFIVYSRKKQQAEA</sequence>
<protein>
    <submittedName>
        <fullName evidence="2">Uncharacterized protein</fullName>
    </submittedName>
</protein>
<keyword evidence="1" id="KW-0812">Transmembrane</keyword>
<dbReference type="AlphaFoldDB" id="A0A318IP57"/>
<evidence type="ECO:0000313" key="3">
    <source>
        <dbReference type="Proteomes" id="UP000247792"/>
    </source>
</evidence>
<keyword evidence="1" id="KW-1133">Transmembrane helix</keyword>
<dbReference type="Proteomes" id="UP000247792">
    <property type="component" value="Unassembled WGS sequence"/>
</dbReference>
<proteinExistence type="predicted"/>
<accession>A0A318IP57</accession>
<name>A0A318IP57_9BURK</name>
<organism evidence="2 3">
    <name type="scientific">Undibacterium pigrum</name>
    <dbReference type="NCBI Taxonomy" id="401470"/>
    <lineage>
        <taxon>Bacteria</taxon>
        <taxon>Pseudomonadati</taxon>
        <taxon>Pseudomonadota</taxon>
        <taxon>Betaproteobacteria</taxon>
        <taxon>Burkholderiales</taxon>
        <taxon>Oxalobacteraceae</taxon>
        <taxon>Undibacterium</taxon>
    </lineage>
</organism>
<gene>
    <name evidence="2" type="ORF">DFR42_12511</name>
</gene>
<keyword evidence="3" id="KW-1185">Reference proteome</keyword>
<dbReference type="RefSeq" id="WP_146219001.1">
    <property type="nucleotide sequence ID" value="NZ_QJKB01000025.1"/>
</dbReference>
<dbReference type="EMBL" id="QJKB01000025">
    <property type="protein sequence ID" value="PXX34908.1"/>
    <property type="molecule type" value="Genomic_DNA"/>
</dbReference>